<dbReference type="eggNOG" id="ENOG502ZJD0">
    <property type="taxonomic scope" value="Bacteria"/>
</dbReference>
<gene>
    <name evidence="3" type="ORF">ATO10_05876</name>
</gene>
<sequence length="192" mass="20573">MAEQMRSYATARTLFSIAEMAGWIVVGLSFLIGLTLAGTAGRYASGTERFLLFLAGASGSVVGILIVAAVQNWRAGVDTAEYTQQMLKIARDQLDVSRQSLKSNAPPQSFFDAQADQTPAAPPTRSSFASAPAPAKPEPSLAIESSSPSPDKIEQIDGKYTYNGIPFDSLEKAERYVEQFGRRPLPGVTRPG</sequence>
<keyword evidence="2" id="KW-0812">Transmembrane</keyword>
<keyword evidence="2" id="KW-0472">Membrane</keyword>
<accession>A0A058ZNP3</accession>
<reference evidence="3 4" key="1">
    <citation type="submission" date="2013-04" db="EMBL/GenBank/DDBJ databases">
        <title>Shimia sp. 22II-S11-Z10 Genome Sequencing.</title>
        <authorList>
            <person name="Lai Q."/>
            <person name="Li G."/>
            <person name="Shao Z."/>
        </authorList>
    </citation>
    <scope>NUCLEOTIDE SEQUENCE [LARGE SCALE GENOMIC DNA]</scope>
    <source>
        <strain evidence="4">22II-S11-Z10</strain>
    </source>
</reference>
<keyword evidence="2" id="KW-1133">Transmembrane helix</keyword>
<protein>
    <submittedName>
        <fullName evidence="3">Uncharacterized protein</fullName>
    </submittedName>
</protein>
<dbReference type="RefSeq" id="WP_155886701.1">
    <property type="nucleotide sequence ID" value="NZ_AQQY01000003.1"/>
</dbReference>
<organism evidence="3 4">
    <name type="scientific">Actibacterium atlanticum</name>
    <dbReference type="NCBI Taxonomy" id="1461693"/>
    <lineage>
        <taxon>Bacteria</taxon>
        <taxon>Pseudomonadati</taxon>
        <taxon>Pseudomonadota</taxon>
        <taxon>Alphaproteobacteria</taxon>
        <taxon>Rhodobacterales</taxon>
        <taxon>Roseobacteraceae</taxon>
        <taxon>Actibacterium</taxon>
    </lineage>
</organism>
<feature type="compositionally biased region" description="Low complexity" evidence="1">
    <location>
        <begin position="110"/>
        <end position="142"/>
    </location>
</feature>
<dbReference type="EMBL" id="AQQY01000003">
    <property type="protein sequence ID" value="KCV82446.1"/>
    <property type="molecule type" value="Genomic_DNA"/>
</dbReference>
<keyword evidence="4" id="KW-1185">Reference proteome</keyword>
<evidence type="ECO:0000256" key="2">
    <source>
        <dbReference type="SAM" id="Phobius"/>
    </source>
</evidence>
<proteinExistence type="predicted"/>
<evidence type="ECO:0000313" key="4">
    <source>
        <dbReference type="Proteomes" id="UP000024836"/>
    </source>
</evidence>
<evidence type="ECO:0000256" key="1">
    <source>
        <dbReference type="SAM" id="MobiDB-lite"/>
    </source>
</evidence>
<feature type="transmembrane region" description="Helical" evidence="2">
    <location>
        <begin position="50"/>
        <end position="70"/>
    </location>
</feature>
<feature type="transmembrane region" description="Helical" evidence="2">
    <location>
        <begin position="20"/>
        <end position="38"/>
    </location>
</feature>
<feature type="region of interest" description="Disordered" evidence="1">
    <location>
        <begin position="102"/>
        <end position="156"/>
    </location>
</feature>
<name>A0A058ZNP3_9RHOB</name>
<dbReference type="AlphaFoldDB" id="A0A058ZNP3"/>
<evidence type="ECO:0000313" key="3">
    <source>
        <dbReference type="EMBL" id="KCV82446.1"/>
    </source>
</evidence>
<comment type="caution">
    <text evidence="3">The sequence shown here is derived from an EMBL/GenBank/DDBJ whole genome shotgun (WGS) entry which is preliminary data.</text>
</comment>
<dbReference type="OrthoDB" id="7876636at2"/>
<dbReference type="Proteomes" id="UP000024836">
    <property type="component" value="Unassembled WGS sequence"/>
</dbReference>
<dbReference type="STRING" id="1461693.ATO10_05876"/>